<dbReference type="OMA" id="CTQRTNT"/>
<accession>L7K0H1</accession>
<protein>
    <submittedName>
        <fullName evidence="2">Putative Cullin repeat-like-containing domain protein</fullName>
    </submittedName>
</protein>
<dbReference type="OrthoDB" id="2187379at2759"/>
<evidence type="ECO:0000313" key="2">
    <source>
        <dbReference type="EMBL" id="ELQ76722.1"/>
    </source>
</evidence>
<sequence>MDHDQRATLRTTIQAALVRRLKSHEYIKSYNTVFKYCTQRTNTFEILGEKMYLILYAEIDTYTKDLTYTSMSEFINEAIRYERAVESICGVFKYLTRFYIRCNLDLRMSNVMPLKKMMYSLFYSNFACTIENVLVHSLDCTVIRFYYKLLLYSDALRKFEEVKTVYADNIVFDGDAGQKVQKLENCLNEVRSVFTGKNVEDVLERIRSRIGNVHDIVEYLCGRVCCRAYVNYEVIDALGIHGQLFERVIAGVLDEGMTVSEELRESEKLSGGVTMSEELRESVGLSERVTMSEELRESERLSEELRESERLREGVTMSEKLSEGVTMSEKLSEGVTMSERLRERITTTQGLIEDERITKTQGLVKNEGIEIKDEKQRMNVIDTGRTRARDTGESIKLCDTVNGHGGNTAQEVQNKGMINDRLRCEKLVLDEEGYQKEYVTLINGFIYCSELNDTYFKSEDYQKMLREAFLARIKDKRKVYDAIVQLMDRHVKHKVVQRTDEHEYGRAIKDRLAAKKWDVLIDLLEIFGDDLHKMVHLGVLRRVLLDENSLVHERILVARMEEKIKYFGKTRLALADFLSGIHRRGGIMNVTSAGIISDANVEMEQESDIELNSPNTLAVPGFSVRCFTKYFWPIRATCLNLNSRLEEMIGKISQSCKDRGYRIEFNYHYSKVELKINEHVVTCDAMLASLILDINDHKKINVAENKADIDRLVCAGVVIDQFGTHGDEQAENLEINDNLAQDVNLFSPEFKMPVSPERVEHCTAITGTEILKCKIARIMKRSKRMNVADLQALVNDNIDDALTWLLKYNYVKQVDDILEYVP</sequence>
<proteinExistence type="predicted"/>
<evidence type="ECO:0000313" key="3">
    <source>
        <dbReference type="Proteomes" id="UP000011185"/>
    </source>
</evidence>
<dbReference type="InterPro" id="IPR016159">
    <property type="entry name" value="Cullin_repeat-like_dom_sf"/>
</dbReference>
<dbReference type="HOGENOM" id="CLU_344234_0_0_1"/>
<dbReference type="SUPFAM" id="SSF74788">
    <property type="entry name" value="Cullin repeat-like"/>
    <property type="match status" value="1"/>
</dbReference>
<organism evidence="2 3">
    <name type="scientific">Trachipleistophora hominis</name>
    <name type="common">Microsporidian parasite</name>
    <dbReference type="NCBI Taxonomy" id="72359"/>
    <lineage>
        <taxon>Eukaryota</taxon>
        <taxon>Fungi</taxon>
        <taxon>Fungi incertae sedis</taxon>
        <taxon>Microsporidia</taxon>
        <taxon>Pleistophoridae</taxon>
        <taxon>Trachipleistophora</taxon>
    </lineage>
</organism>
<keyword evidence="3" id="KW-1185">Reference proteome</keyword>
<dbReference type="InParanoid" id="L7K0H1"/>
<dbReference type="InterPro" id="IPR036317">
    <property type="entry name" value="Cullin_homology_sf"/>
</dbReference>
<feature type="region of interest" description="Disordered" evidence="1">
    <location>
        <begin position="265"/>
        <end position="342"/>
    </location>
</feature>
<dbReference type="SUPFAM" id="SSF75632">
    <property type="entry name" value="Cullin homology domain"/>
    <property type="match status" value="1"/>
</dbReference>
<evidence type="ECO:0000256" key="1">
    <source>
        <dbReference type="SAM" id="MobiDB-lite"/>
    </source>
</evidence>
<feature type="compositionally biased region" description="Basic and acidic residues" evidence="1">
    <location>
        <begin position="290"/>
        <end position="313"/>
    </location>
</feature>
<reference evidence="2 3" key="1">
    <citation type="journal article" date="2012" name="PLoS Pathog.">
        <title>The genome of the obligate intracellular parasite Trachipleistophora hominis: new insights into microsporidian genome dynamics and reductive evolution.</title>
        <authorList>
            <person name="Heinz E."/>
            <person name="Williams T.A."/>
            <person name="Nakjang S."/>
            <person name="Noel C.J."/>
            <person name="Swan D.C."/>
            <person name="Goldberg A.V."/>
            <person name="Harris S.R."/>
            <person name="Weinmaier T."/>
            <person name="Markert S."/>
            <person name="Becher D."/>
            <person name="Bernhardt J."/>
            <person name="Dagan T."/>
            <person name="Hacker C."/>
            <person name="Lucocq J.M."/>
            <person name="Schweder T."/>
            <person name="Rattei T."/>
            <person name="Hall N."/>
            <person name="Hirt R.P."/>
            <person name="Embley T.M."/>
        </authorList>
    </citation>
    <scope>NUCLEOTIDE SEQUENCE [LARGE SCALE GENOMIC DNA]</scope>
</reference>
<dbReference type="EMBL" id="JH993826">
    <property type="protein sequence ID" value="ELQ76722.1"/>
    <property type="molecule type" value="Genomic_DNA"/>
</dbReference>
<name>L7K0H1_TRAHO</name>
<gene>
    <name evidence="2" type="ORF">THOM_0276</name>
</gene>
<dbReference type="Proteomes" id="UP000011185">
    <property type="component" value="Unassembled WGS sequence"/>
</dbReference>
<dbReference type="VEuPathDB" id="MicrosporidiaDB:THOM_0276"/>
<dbReference type="AlphaFoldDB" id="L7K0H1"/>